<protein>
    <recommendedName>
        <fullName evidence="3">DUF3800 domain-containing protein</fullName>
    </recommendedName>
</protein>
<comment type="caution">
    <text evidence="1">The sequence shown here is derived from an EMBL/GenBank/DDBJ whole genome shotgun (WGS) entry which is preliminary data.</text>
</comment>
<keyword evidence="2" id="KW-1185">Reference proteome</keyword>
<organism evidence="1 2">
    <name type="scientific">Sulfitobacter litoralis</name>
    <dbReference type="NCBI Taxonomy" id="335975"/>
    <lineage>
        <taxon>Bacteria</taxon>
        <taxon>Pseudomonadati</taxon>
        <taxon>Pseudomonadota</taxon>
        <taxon>Alphaproteobacteria</taxon>
        <taxon>Rhodobacterales</taxon>
        <taxon>Roseobacteraceae</taxon>
        <taxon>Sulfitobacter</taxon>
    </lineage>
</organism>
<dbReference type="RefSeq" id="WP_093733286.1">
    <property type="nucleotide sequence ID" value="NZ_FNJD01000011.1"/>
</dbReference>
<dbReference type="EMBL" id="FNJD01000011">
    <property type="protein sequence ID" value="SDP22288.1"/>
    <property type="molecule type" value="Genomic_DNA"/>
</dbReference>
<accession>A0ABY0SGM0</accession>
<dbReference type="Proteomes" id="UP000198646">
    <property type="component" value="Unassembled WGS sequence"/>
</dbReference>
<reference evidence="1 2" key="1">
    <citation type="submission" date="2016-10" db="EMBL/GenBank/DDBJ databases">
        <authorList>
            <person name="Varghese N."/>
            <person name="Submissions S."/>
        </authorList>
    </citation>
    <scope>NUCLEOTIDE SEQUENCE [LARGE SCALE GENOMIC DNA]</scope>
    <source>
        <strain evidence="1 2">DSM 17584</strain>
    </source>
</reference>
<dbReference type="Pfam" id="PF12686">
    <property type="entry name" value="DUF3800"/>
    <property type="match status" value="1"/>
</dbReference>
<dbReference type="InterPro" id="IPR024524">
    <property type="entry name" value="DUF3800"/>
</dbReference>
<sequence length="258" mass="28954">MRFCFVDESGTPPNKPNARRPYFTLGAAIVDASDWRKCNKKIHGYKVRNHIFGELKWRFFAPHNRDKDNPLLDVSASDRKALSLEFAALIGSLPLQLIVCVTDVEAAFTYNSVNNQQELYYFTYKPITERFQYLLQEYNDIGIVVADHRGRSDDKLFRAHHSSLTSAGDSNKSGYSRLIEGLFLQDSAHSTGIQIADYVTGAIHRAYSVGDGEHAALLKPNMRGYKQHAILGRGLILHPKKGFRLRNKTSGGVVTPAP</sequence>
<evidence type="ECO:0000313" key="1">
    <source>
        <dbReference type="EMBL" id="SDP22288.1"/>
    </source>
</evidence>
<name>A0ABY0SGM0_9RHOB</name>
<gene>
    <name evidence="1" type="ORF">SAMN04488512_11187</name>
</gene>
<proteinExistence type="predicted"/>
<evidence type="ECO:0000313" key="2">
    <source>
        <dbReference type="Proteomes" id="UP000198646"/>
    </source>
</evidence>
<evidence type="ECO:0008006" key="3">
    <source>
        <dbReference type="Google" id="ProtNLM"/>
    </source>
</evidence>